<gene>
    <name evidence="2" type="ORF">SDC9_167801</name>
</gene>
<accession>A0A645G3A1</accession>
<organism evidence="2">
    <name type="scientific">bioreactor metagenome</name>
    <dbReference type="NCBI Taxonomy" id="1076179"/>
    <lineage>
        <taxon>unclassified sequences</taxon>
        <taxon>metagenomes</taxon>
        <taxon>ecological metagenomes</taxon>
    </lineage>
</organism>
<dbReference type="EMBL" id="VSSQ01068180">
    <property type="protein sequence ID" value="MPN20422.1"/>
    <property type="molecule type" value="Genomic_DNA"/>
</dbReference>
<reference evidence="2" key="1">
    <citation type="submission" date="2019-08" db="EMBL/GenBank/DDBJ databases">
        <authorList>
            <person name="Kucharzyk K."/>
            <person name="Murdoch R.W."/>
            <person name="Higgins S."/>
            <person name="Loffler F."/>
        </authorList>
    </citation>
    <scope>NUCLEOTIDE SEQUENCE</scope>
</reference>
<dbReference type="AlphaFoldDB" id="A0A645G3A1"/>
<name>A0A645G3A1_9ZZZZ</name>
<sequence length="158" mass="17317">MALETEWNEAGKRGQNSVLAVQQRLLELQGALVSVQARLSRLEQATARLPAEHTTEDFLAAKHAETNVASAAPDKPAPEEILEDAYTAQKEPAEDGSEPPASAEPEPPRQRALALLQKGWGIAQVSRELGCSRTEATLLYSQWRRGYLKENMANSPED</sequence>
<proteinExistence type="predicted"/>
<protein>
    <submittedName>
        <fullName evidence="2">Uncharacterized protein</fullName>
    </submittedName>
</protein>
<evidence type="ECO:0000256" key="1">
    <source>
        <dbReference type="SAM" id="MobiDB-lite"/>
    </source>
</evidence>
<evidence type="ECO:0000313" key="2">
    <source>
        <dbReference type="EMBL" id="MPN20422.1"/>
    </source>
</evidence>
<comment type="caution">
    <text evidence="2">The sequence shown here is derived from an EMBL/GenBank/DDBJ whole genome shotgun (WGS) entry which is preliminary data.</text>
</comment>
<feature type="region of interest" description="Disordered" evidence="1">
    <location>
        <begin position="66"/>
        <end position="110"/>
    </location>
</feature>